<keyword evidence="8 11" id="KW-1133">Transmembrane helix</keyword>
<dbReference type="PANTHER" id="PTHR45436">
    <property type="entry name" value="SENSOR HISTIDINE KINASE YKOH"/>
    <property type="match status" value="1"/>
</dbReference>
<keyword evidence="10 11" id="KW-0472">Membrane</keyword>
<dbReference type="Proteomes" id="UP000520198">
    <property type="component" value="Unassembled WGS sequence"/>
</dbReference>
<evidence type="ECO:0000259" key="13">
    <source>
        <dbReference type="PROSITE" id="PS50885"/>
    </source>
</evidence>
<dbReference type="Gene3D" id="1.10.287.130">
    <property type="match status" value="1"/>
</dbReference>
<dbReference type="InterPro" id="IPR004358">
    <property type="entry name" value="Sig_transdc_His_kin-like_C"/>
</dbReference>
<dbReference type="PANTHER" id="PTHR45436:SF15">
    <property type="entry name" value="SENSOR HISTIDINE KINASE CUSS"/>
    <property type="match status" value="1"/>
</dbReference>
<evidence type="ECO:0000256" key="8">
    <source>
        <dbReference type="ARBA" id="ARBA00022989"/>
    </source>
</evidence>
<dbReference type="PROSITE" id="PS50109">
    <property type="entry name" value="HIS_KIN"/>
    <property type="match status" value="1"/>
</dbReference>
<dbReference type="CDD" id="cd00082">
    <property type="entry name" value="HisKA"/>
    <property type="match status" value="1"/>
</dbReference>
<evidence type="ECO:0000256" key="7">
    <source>
        <dbReference type="ARBA" id="ARBA00022777"/>
    </source>
</evidence>
<dbReference type="AlphaFoldDB" id="A0A7Y6UNT4"/>
<dbReference type="Pfam" id="PF00512">
    <property type="entry name" value="HisKA"/>
    <property type="match status" value="1"/>
</dbReference>
<feature type="domain" description="HAMP" evidence="13">
    <location>
        <begin position="215"/>
        <end position="268"/>
    </location>
</feature>
<evidence type="ECO:0000256" key="2">
    <source>
        <dbReference type="ARBA" id="ARBA00004141"/>
    </source>
</evidence>
<evidence type="ECO:0000259" key="12">
    <source>
        <dbReference type="PROSITE" id="PS50109"/>
    </source>
</evidence>
<dbReference type="SMART" id="SM00387">
    <property type="entry name" value="HATPase_c"/>
    <property type="match status" value="1"/>
</dbReference>
<evidence type="ECO:0000256" key="10">
    <source>
        <dbReference type="ARBA" id="ARBA00023136"/>
    </source>
</evidence>
<keyword evidence="5" id="KW-0808">Transferase</keyword>
<dbReference type="EC" id="2.7.13.3" evidence="3"/>
<dbReference type="InterPro" id="IPR036890">
    <property type="entry name" value="HATPase_C_sf"/>
</dbReference>
<dbReference type="Pfam" id="PF02518">
    <property type="entry name" value="HATPase_c"/>
    <property type="match status" value="1"/>
</dbReference>
<evidence type="ECO:0000256" key="3">
    <source>
        <dbReference type="ARBA" id="ARBA00012438"/>
    </source>
</evidence>
<organism evidence="14 15">
    <name type="scientific">Ensifer oleiphilus</name>
    <dbReference type="NCBI Taxonomy" id="2742698"/>
    <lineage>
        <taxon>Bacteria</taxon>
        <taxon>Pseudomonadati</taxon>
        <taxon>Pseudomonadota</taxon>
        <taxon>Alphaproteobacteria</taxon>
        <taxon>Hyphomicrobiales</taxon>
        <taxon>Rhizobiaceae</taxon>
        <taxon>Sinorhizobium/Ensifer group</taxon>
        <taxon>Ensifer</taxon>
    </lineage>
</organism>
<dbReference type="SUPFAM" id="SSF55874">
    <property type="entry name" value="ATPase domain of HSP90 chaperone/DNA topoisomerase II/histidine kinase"/>
    <property type="match status" value="1"/>
</dbReference>
<comment type="catalytic activity">
    <reaction evidence="1">
        <text>ATP + protein L-histidine = ADP + protein N-phospho-L-histidine.</text>
        <dbReference type="EC" id="2.7.13.3"/>
    </reaction>
</comment>
<feature type="transmembrane region" description="Helical" evidence="11">
    <location>
        <begin position="186"/>
        <end position="208"/>
    </location>
</feature>
<dbReference type="SUPFAM" id="SSF47384">
    <property type="entry name" value="Homodimeric domain of signal transducing histidine kinase"/>
    <property type="match status" value="1"/>
</dbReference>
<evidence type="ECO:0000256" key="1">
    <source>
        <dbReference type="ARBA" id="ARBA00000085"/>
    </source>
</evidence>
<dbReference type="PROSITE" id="PS50885">
    <property type="entry name" value="HAMP"/>
    <property type="match status" value="1"/>
</dbReference>
<comment type="subcellular location">
    <subcellularLocation>
        <location evidence="2">Membrane</location>
        <topology evidence="2">Multi-pass membrane protein</topology>
    </subcellularLocation>
</comment>
<dbReference type="GO" id="GO:0005886">
    <property type="term" value="C:plasma membrane"/>
    <property type="evidence" value="ECO:0007669"/>
    <property type="project" value="TreeGrafter"/>
</dbReference>
<gene>
    <name evidence="14" type="ORF">HT585_17185</name>
</gene>
<evidence type="ECO:0000256" key="4">
    <source>
        <dbReference type="ARBA" id="ARBA00022553"/>
    </source>
</evidence>
<feature type="domain" description="Histidine kinase" evidence="12">
    <location>
        <begin position="276"/>
        <end position="477"/>
    </location>
</feature>
<feature type="transmembrane region" description="Helical" evidence="11">
    <location>
        <begin position="12"/>
        <end position="39"/>
    </location>
</feature>
<dbReference type="GO" id="GO:0000155">
    <property type="term" value="F:phosphorelay sensor kinase activity"/>
    <property type="evidence" value="ECO:0007669"/>
    <property type="project" value="InterPro"/>
</dbReference>
<dbReference type="EMBL" id="JABWDU010000003">
    <property type="protein sequence ID" value="NVD40605.1"/>
    <property type="molecule type" value="Genomic_DNA"/>
</dbReference>
<dbReference type="RefSeq" id="WP_176354054.1">
    <property type="nucleotide sequence ID" value="NZ_JABWDU010000003.1"/>
</dbReference>
<dbReference type="Gene3D" id="3.30.565.10">
    <property type="entry name" value="Histidine kinase-like ATPase, C-terminal domain"/>
    <property type="match status" value="1"/>
</dbReference>
<reference evidence="14 15" key="1">
    <citation type="submission" date="2020-06" db="EMBL/GenBank/DDBJ databases">
        <authorList>
            <person name="Grouzdev D.S."/>
        </authorList>
    </citation>
    <scope>NUCLEOTIDE SEQUENCE [LARGE SCALE GENOMIC DNA]</scope>
    <source>
        <strain evidence="14 15">HO-A22</strain>
    </source>
</reference>
<keyword evidence="7 14" id="KW-0418">Kinase</keyword>
<dbReference type="CDD" id="cd00075">
    <property type="entry name" value="HATPase"/>
    <property type="match status" value="1"/>
</dbReference>
<dbReference type="InterPro" id="IPR003660">
    <property type="entry name" value="HAMP_dom"/>
</dbReference>
<dbReference type="SMART" id="SM00388">
    <property type="entry name" value="HisKA"/>
    <property type="match status" value="1"/>
</dbReference>
<protein>
    <recommendedName>
        <fullName evidence="3">histidine kinase</fullName>
        <ecNumber evidence="3">2.7.13.3</ecNumber>
    </recommendedName>
</protein>
<keyword evidence="6 11" id="KW-0812">Transmembrane</keyword>
<keyword evidence="15" id="KW-1185">Reference proteome</keyword>
<evidence type="ECO:0000313" key="15">
    <source>
        <dbReference type="Proteomes" id="UP000520198"/>
    </source>
</evidence>
<keyword evidence="9" id="KW-0902">Two-component regulatory system</keyword>
<evidence type="ECO:0000313" key="14">
    <source>
        <dbReference type="EMBL" id="NVD40605.1"/>
    </source>
</evidence>
<sequence>MKKSRPRSLQWVLVRRLILLQAASFVALIVLLVAILMIAQPRLIIDNEAAIKHLSEAVARDENGGLLVRDTEELRAFREDFPNLWFVIRDADGHFVQEGSIPAAYEAAGGELLKNIGRATLRFDEGDRRPEAALANVDTDVGPVQILTSSISSRDENDGLEVEISVNADMAKDANGNPDWLRVLPVLALLILCLLLPIIVVMGVATLVTTPAVVRRSLAGLVATADQAGRIDIDNRAVQLETAQVPTEIAPMVHAFNNALSRLDEGYDQRNRFLTDAAHELRTPIAILRTRAELLQEDPQSARLRKDIERLSHLAQQLLERQVLEHSAGSREVVDLVALAKTLAADFAPLAFEAGYELAFEAEATKPVPTSIHVQQIEQAVANLLRNAVEHGGNRGTITVLVDARGGIEVHDDGPGIPHDERERVFEPFYRLRPRSSGAGLGLNLAREIARLHGGRIDILYGSWSGARIRLQLPVLDVNHPAILSTASA</sequence>
<dbReference type="InterPro" id="IPR036097">
    <property type="entry name" value="HisK_dim/P_sf"/>
</dbReference>
<comment type="caution">
    <text evidence="14">The sequence shown here is derived from an EMBL/GenBank/DDBJ whole genome shotgun (WGS) entry which is preliminary data.</text>
</comment>
<evidence type="ECO:0000256" key="11">
    <source>
        <dbReference type="SAM" id="Phobius"/>
    </source>
</evidence>
<keyword evidence="4" id="KW-0597">Phosphoprotein</keyword>
<name>A0A7Y6UNT4_9HYPH</name>
<dbReference type="InterPro" id="IPR005467">
    <property type="entry name" value="His_kinase_dom"/>
</dbReference>
<evidence type="ECO:0000256" key="6">
    <source>
        <dbReference type="ARBA" id="ARBA00022692"/>
    </source>
</evidence>
<dbReference type="InterPro" id="IPR003661">
    <property type="entry name" value="HisK_dim/P_dom"/>
</dbReference>
<evidence type="ECO:0000256" key="5">
    <source>
        <dbReference type="ARBA" id="ARBA00022679"/>
    </source>
</evidence>
<dbReference type="InterPro" id="IPR050428">
    <property type="entry name" value="TCS_sensor_his_kinase"/>
</dbReference>
<accession>A0A7Y6UNT4</accession>
<evidence type="ECO:0000256" key="9">
    <source>
        <dbReference type="ARBA" id="ARBA00023012"/>
    </source>
</evidence>
<proteinExistence type="predicted"/>
<dbReference type="PRINTS" id="PR00344">
    <property type="entry name" value="BCTRLSENSOR"/>
</dbReference>
<dbReference type="InterPro" id="IPR003594">
    <property type="entry name" value="HATPase_dom"/>
</dbReference>